<keyword evidence="2" id="KW-0269">Exonuclease</keyword>
<accession>A0A131Z7F5</accession>
<dbReference type="InterPro" id="IPR036691">
    <property type="entry name" value="Endo/exonu/phosph_ase_sf"/>
</dbReference>
<dbReference type="InterPro" id="IPR043502">
    <property type="entry name" value="DNA/RNA_pol_sf"/>
</dbReference>
<keyword evidence="2" id="KW-0378">Hydrolase</keyword>
<protein>
    <submittedName>
        <fullName evidence="2">Exonuclease-endonuclease-phosphatase domain superfamily</fullName>
    </submittedName>
</protein>
<dbReference type="GO" id="GO:0004519">
    <property type="term" value="F:endonuclease activity"/>
    <property type="evidence" value="ECO:0007669"/>
    <property type="project" value="UniProtKB-KW"/>
</dbReference>
<sequence>MMAQLPRSLNIIQWNCRSFRRKAASLQQYIGTLDHQPDIIALQDTIVPDIRFSSYTTHANKHNTSVCTLVHNTCTAVTVDLDLRDTQLEYVFIRLLPIKRSQQPVYVLNIYSRPKSHKQTFIEVFRKARKQARNAPLLIVGDFNARHPSWGYPQEDTKGRKLYDLMALEGITLLTEPAYPTRTGNSVSRDTCPDLTMGINLPQPRWWNSQENLGSDHFVIHTSLSYGRHKKHQKTVKLIDWAAFRKTENFPFHQTPTSYSEWAGILLELKNEVTKTIAPTFEAPAIDSHLLHLWDARRQLTRRWKRQRLNRRLKTRIAALTAKAEKYAITLAKENWFSKCDSLTGSLHTKSAWHLLRHLIDPDSTRGATRRSLQRVIHGFPGNDANLLGALQSKYVNTARDHAPIPKYDGPDNPELSKAFTVIEVKAAIQSMRKGTAPGPDQVSIGLLSNLSDDMTQLLVDKMNQYWDAGTLPIEWKSAQLTFIPKAGKALNIDNLRPISLTSCAGKVMEKVIQMRLTEYLEEQNLLPDTMYGFRPHLSAQDILLQLKHEIVNLPSGTTQAERAILAIDFKGAFDNVRHFTILENLRELKCGPKLYAYVRDFLTDRLVTIRIGDLKSPPITMGDYGTPQGAVLSPLLFNIALMRLPEALNEISEVRHAIYADDVTIWSRSGNLGQIEEAFQQAASVVEKIGRNSGLECSPTKSEILVYRNNASDNTSLNVQLNGTQIQEVETIRILGAHFNNRGNNSFALHKLKTSCLQISRMISRVANRRRGMKEHDIMRLIQAFVISRITYSFPYLRILKADEHKIDRIIRVTLKKALNLPPWTLTERLLQMGLHNTASELFQAHHTNQVMRLAITKTGRKTLSELGIEAPIQRRGKQRIPHEWRQDFIIKPLPRNMHPQFHEHRRRARAKVHDKYSDAEGAFFVDAAGPVNGKYTASV</sequence>
<dbReference type="GO" id="GO:0004527">
    <property type="term" value="F:exonuclease activity"/>
    <property type="evidence" value="ECO:0007669"/>
    <property type="project" value="UniProtKB-KW"/>
</dbReference>
<evidence type="ECO:0000259" key="1">
    <source>
        <dbReference type="PROSITE" id="PS50878"/>
    </source>
</evidence>
<dbReference type="CDD" id="cd01650">
    <property type="entry name" value="RT_nLTR_like"/>
    <property type="match status" value="1"/>
</dbReference>
<dbReference type="Pfam" id="PF00078">
    <property type="entry name" value="RVT_1"/>
    <property type="match status" value="1"/>
</dbReference>
<dbReference type="SUPFAM" id="SSF56219">
    <property type="entry name" value="DNase I-like"/>
    <property type="match status" value="1"/>
</dbReference>
<dbReference type="GO" id="GO:0071897">
    <property type="term" value="P:DNA biosynthetic process"/>
    <property type="evidence" value="ECO:0007669"/>
    <property type="project" value="UniProtKB-ARBA"/>
</dbReference>
<dbReference type="Pfam" id="PF14529">
    <property type="entry name" value="Exo_endo_phos_2"/>
    <property type="match status" value="1"/>
</dbReference>
<dbReference type="Gene3D" id="3.60.10.10">
    <property type="entry name" value="Endonuclease/exonuclease/phosphatase"/>
    <property type="match status" value="1"/>
</dbReference>
<evidence type="ECO:0000313" key="2">
    <source>
        <dbReference type="EMBL" id="JAP86908.1"/>
    </source>
</evidence>
<dbReference type="EMBL" id="GEDV01001649">
    <property type="protein sequence ID" value="JAP86908.1"/>
    <property type="molecule type" value="Transcribed_RNA"/>
</dbReference>
<feature type="domain" description="Reverse transcriptase" evidence="1">
    <location>
        <begin position="465"/>
        <end position="727"/>
    </location>
</feature>
<dbReference type="AlphaFoldDB" id="A0A131Z7F5"/>
<dbReference type="PROSITE" id="PS50878">
    <property type="entry name" value="RT_POL"/>
    <property type="match status" value="1"/>
</dbReference>
<dbReference type="InterPro" id="IPR000477">
    <property type="entry name" value="RT_dom"/>
</dbReference>
<feature type="non-terminal residue" evidence="2">
    <location>
        <position position="941"/>
    </location>
</feature>
<reference evidence="2" key="1">
    <citation type="journal article" date="2016" name="Ticks Tick Borne Dis.">
        <title>De novo assembly and annotation of the salivary gland transcriptome of Rhipicephalus appendiculatus male and female ticks during blood feeding.</title>
        <authorList>
            <person name="de Castro M.H."/>
            <person name="de Klerk D."/>
            <person name="Pienaar R."/>
            <person name="Latif A.A."/>
            <person name="Rees D.J."/>
            <person name="Mans B.J."/>
        </authorList>
    </citation>
    <scope>NUCLEOTIDE SEQUENCE</scope>
    <source>
        <tissue evidence="2">Salivary glands</tissue>
    </source>
</reference>
<keyword evidence="2" id="KW-0540">Nuclease</keyword>
<keyword evidence="2" id="KW-0255">Endonuclease</keyword>
<proteinExistence type="predicted"/>
<dbReference type="InterPro" id="IPR005135">
    <property type="entry name" value="Endo/exonuclease/phosphatase"/>
</dbReference>
<organism evidence="2">
    <name type="scientific">Rhipicephalus appendiculatus</name>
    <name type="common">Brown ear tick</name>
    <dbReference type="NCBI Taxonomy" id="34631"/>
    <lineage>
        <taxon>Eukaryota</taxon>
        <taxon>Metazoa</taxon>
        <taxon>Ecdysozoa</taxon>
        <taxon>Arthropoda</taxon>
        <taxon>Chelicerata</taxon>
        <taxon>Arachnida</taxon>
        <taxon>Acari</taxon>
        <taxon>Parasitiformes</taxon>
        <taxon>Ixodida</taxon>
        <taxon>Ixodoidea</taxon>
        <taxon>Ixodidae</taxon>
        <taxon>Rhipicephalinae</taxon>
        <taxon>Rhipicephalus</taxon>
        <taxon>Rhipicephalus</taxon>
    </lineage>
</organism>
<name>A0A131Z7F5_RHIAP</name>
<dbReference type="PANTHER" id="PTHR19446">
    <property type="entry name" value="REVERSE TRANSCRIPTASES"/>
    <property type="match status" value="1"/>
</dbReference>
<dbReference type="SUPFAM" id="SSF56672">
    <property type="entry name" value="DNA/RNA polymerases"/>
    <property type="match status" value="1"/>
</dbReference>